<evidence type="ECO:0000259" key="2">
    <source>
        <dbReference type="Pfam" id="PF05598"/>
    </source>
</evidence>
<dbReference type="PANTHER" id="PTHR33408">
    <property type="entry name" value="TRANSPOSASE"/>
    <property type="match status" value="1"/>
</dbReference>
<protein>
    <recommendedName>
        <fullName evidence="2">Transposase InsH N-terminal domain-containing protein</fullName>
    </recommendedName>
</protein>
<feature type="domain" description="Transposase InsH N-terminal" evidence="2">
    <location>
        <begin position="16"/>
        <end position="111"/>
    </location>
</feature>
<keyword evidence="4" id="KW-1185">Reference proteome</keyword>
<gene>
    <name evidence="3" type="ORF">GCM10023188_19690</name>
</gene>
<sequence>MQGKKTFKDEKELLFSLSAHVPEHNFYRQLKLQLNLDFLYELTAPLYGKCGQQSIDPVVFFKLCLVGYLENIVSDRKLLEHCGLRLDLLYFPDYQLDEPLPWHSTLSRTRQLYPEAETLFETLFDRVFSLCVEKSMVRGDTQAIDSAPVKAKASMESLLLKQPKESVQQQETDKQRTLQKNRKPVQPITAPAHQLRKLAKHQENLERLPSVSGAGHEKAKLVSWQDTLFPARPGCPHISKTGKGQEALATIAAWLLIRPKVLFPTSGRTLPTAGTASTCLPLSHRCKAG</sequence>
<evidence type="ECO:0000313" key="3">
    <source>
        <dbReference type="EMBL" id="GAA4431790.1"/>
    </source>
</evidence>
<dbReference type="InterPro" id="IPR008490">
    <property type="entry name" value="Transposase_InsH_N"/>
</dbReference>
<name>A0ABP8LMV4_9BACT</name>
<feature type="region of interest" description="Disordered" evidence="1">
    <location>
        <begin position="161"/>
        <end position="184"/>
    </location>
</feature>
<reference evidence="4" key="1">
    <citation type="journal article" date="2019" name="Int. J. Syst. Evol. Microbiol.">
        <title>The Global Catalogue of Microorganisms (GCM) 10K type strain sequencing project: providing services to taxonomists for standard genome sequencing and annotation.</title>
        <authorList>
            <consortium name="The Broad Institute Genomics Platform"/>
            <consortium name="The Broad Institute Genome Sequencing Center for Infectious Disease"/>
            <person name="Wu L."/>
            <person name="Ma J."/>
        </authorList>
    </citation>
    <scope>NUCLEOTIDE SEQUENCE [LARGE SCALE GENOMIC DNA]</scope>
    <source>
        <strain evidence="4">JCM 17926</strain>
    </source>
</reference>
<proteinExistence type="predicted"/>
<evidence type="ECO:0000256" key="1">
    <source>
        <dbReference type="SAM" id="MobiDB-lite"/>
    </source>
</evidence>
<dbReference type="PANTHER" id="PTHR33408:SF4">
    <property type="entry name" value="TRANSPOSASE DDE DOMAIN-CONTAINING PROTEIN"/>
    <property type="match status" value="1"/>
</dbReference>
<accession>A0ABP8LMV4</accession>
<comment type="caution">
    <text evidence="3">The sequence shown here is derived from an EMBL/GenBank/DDBJ whole genome shotgun (WGS) entry which is preliminary data.</text>
</comment>
<evidence type="ECO:0000313" key="4">
    <source>
        <dbReference type="Proteomes" id="UP001500552"/>
    </source>
</evidence>
<dbReference type="RefSeq" id="WP_345158698.1">
    <property type="nucleotide sequence ID" value="NZ_BAABHC010000010.1"/>
</dbReference>
<dbReference type="Proteomes" id="UP001500552">
    <property type="component" value="Unassembled WGS sequence"/>
</dbReference>
<dbReference type="EMBL" id="BAABHC010000010">
    <property type="protein sequence ID" value="GAA4431790.1"/>
    <property type="molecule type" value="Genomic_DNA"/>
</dbReference>
<organism evidence="3 4">
    <name type="scientific">Pontibacter saemangeumensis</name>
    <dbReference type="NCBI Taxonomy" id="1084525"/>
    <lineage>
        <taxon>Bacteria</taxon>
        <taxon>Pseudomonadati</taxon>
        <taxon>Bacteroidota</taxon>
        <taxon>Cytophagia</taxon>
        <taxon>Cytophagales</taxon>
        <taxon>Hymenobacteraceae</taxon>
        <taxon>Pontibacter</taxon>
    </lineage>
</organism>
<dbReference type="Pfam" id="PF05598">
    <property type="entry name" value="DUF772"/>
    <property type="match status" value="1"/>
</dbReference>